<dbReference type="EMBL" id="LGTL01000020">
    <property type="protein sequence ID" value="KPA76386.1"/>
    <property type="molecule type" value="Genomic_DNA"/>
</dbReference>
<dbReference type="Pfam" id="PF04801">
    <property type="entry name" value="RPC5"/>
    <property type="match status" value="1"/>
</dbReference>
<dbReference type="AlphaFoldDB" id="A0A0M9FUX6"/>
<dbReference type="OrthoDB" id="340681at2759"/>
<dbReference type="PANTHER" id="PTHR12069">
    <property type="entry name" value="DNA-DIRECTED RNA POLYMERASES III 80 KDA POLYPEPTIDE RNA POLYMERASE III SUBUNIT 5"/>
    <property type="match status" value="1"/>
</dbReference>
<proteinExistence type="predicted"/>
<evidence type="ECO:0000313" key="2">
    <source>
        <dbReference type="EMBL" id="KPA76386.1"/>
    </source>
</evidence>
<dbReference type="OMA" id="QRPYEAT"/>
<accession>A0A0M9FUX6</accession>
<gene>
    <name evidence="2" type="ORF">ABB37_07726</name>
</gene>
<organism evidence="2 3">
    <name type="scientific">Leptomonas pyrrhocoris</name>
    <name type="common">Firebug parasite</name>
    <dbReference type="NCBI Taxonomy" id="157538"/>
    <lineage>
        <taxon>Eukaryota</taxon>
        <taxon>Discoba</taxon>
        <taxon>Euglenozoa</taxon>
        <taxon>Kinetoplastea</taxon>
        <taxon>Metakinetoplastina</taxon>
        <taxon>Trypanosomatida</taxon>
        <taxon>Trypanosomatidae</taxon>
        <taxon>Leishmaniinae</taxon>
        <taxon>Leptomonas</taxon>
    </lineage>
</organism>
<comment type="caution">
    <text evidence="2">The sequence shown here is derived from an EMBL/GenBank/DDBJ whole genome shotgun (WGS) entry which is preliminary data.</text>
</comment>
<dbReference type="GO" id="GO:0005666">
    <property type="term" value="C:RNA polymerase III complex"/>
    <property type="evidence" value="ECO:0007669"/>
    <property type="project" value="TreeGrafter"/>
</dbReference>
<dbReference type="Proteomes" id="UP000037923">
    <property type="component" value="Unassembled WGS sequence"/>
</dbReference>
<sequence>MKFGSRPTAPADDEVVASFNVYFSPSLTHQAHIFQYPLRRKQRPYEATEVRLFSTNVSAHDGGEASPASSKDHSVFSAGSRLTMKCSLDTFGSPSFKPSQEASSDFMSQMDVQRLNTYSYTLHSQPFQTQSNYMLGYITAEGIHLTPVSTIQHFTPALDIPSASTGAVRVAESFCSQPNSSATPGFAAAERIQRELQRQRSYVLNKEADSEREVQVFRANSVESSAMRSRLRSPTLESVIGGVKGTAEQGRVENSLFPPEILQSGGISGGDESNPSMVIQRFAHRTSVVEQTMQLLQRCHIITLPLLQTVIVPHTSNDVVKAMATVPDTQLVEALKTCAVWMHGVWVSRFCDQFRGSVAALREVVLTRFYQSPDGSVTRAELNALVSSSTSRRSIKDILRTVAVLNAEESDPTKRRWRLKYVSANPVTRDAAIRAFKSVFAAEEASQHEAWKRRCAQVATHLPYINANRPPLQLFLLARGSAPPTGSLASTAASLYVGGGGLSSASSPVSSGMGGLPGTSACAAPFSSPNASGASMTFKDADIAPIRNYIRELFAEYGVINKQRVKDLVMRAQESRYPHASKAMLSMALQQSLDKFTDATWVLKSVGEPLADYYRPTILAIVLELRQFELSVLMRRLEDAIRERGLTSPPETAATARANKGGASGSSAPEAVVQRVVAEVAEFKAGGRLWHIKGGNLMND</sequence>
<protein>
    <submittedName>
        <fullName evidence="2">Uncharacterized protein</fullName>
    </submittedName>
</protein>
<keyword evidence="3" id="KW-1185">Reference proteome</keyword>
<name>A0A0M9FUX6_LEPPY</name>
<dbReference type="PANTHER" id="PTHR12069:SF0">
    <property type="entry name" value="DNA-DIRECTED RNA POLYMERASE III SUBUNIT RPC5"/>
    <property type="match status" value="1"/>
</dbReference>
<dbReference type="VEuPathDB" id="TriTrypDB:LpyrH10_20_0490"/>
<reference evidence="2 3" key="1">
    <citation type="submission" date="2015-07" db="EMBL/GenBank/DDBJ databases">
        <title>High-quality genome of monoxenous trypanosomatid Leptomonas pyrrhocoris.</title>
        <authorList>
            <person name="Flegontov P."/>
            <person name="Butenko A."/>
            <person name="Firsov S."/>
            <person name="Vlcek C."/>
            <person name="Logacheva M.D."/>
            <person name="Field M."/>
            <person name="Filatov D."/>
            <person name="Flegontova O."/>
            <person name="Gerasimov E."/>
            <person name="Jackson A.P."/>
            <person name="Kelly S."/>
            <person name="Opperdoes F."/>
            <person name="O'Reilly A."/>
            <person name="Votypka J."/>
            <person name="Yurchenko V."/>
            <person name="Lukes J."/>
        </authorList>
    </citation>
    <scope>NUCLEOTIDE SEQUENCE [LARGE SCALE GENOMIC DNA]</scope>
    <source>
        <strain evidence="2">H10</strain>
    </source>
</reference>
<feature type="region of interest" description="Disordered" evidence="1">
    <location>
        <begin position="645"/>
        <end position="667"/>
    </location>
</feature>
<evidence type="ECO:0000256" key="1">
    <source>
        <dbReference type="SAM" id="MobiDB-lite"/>
    </source>
</evidence>
<evidence type="ECO:0000313" key="3">
    <source>
        <dbReference type="Proteomes" id="UP000037923"/>
    </source>
</evidence>
<dbReference type="GeneID" id="26908011"/>
<dbReference type="InterPro" id="IPR006886">
    <property type="entry name" value="RNA_pol_III_Rpc5"/>
</dbReference>
<dbReference type="RefSeq" id="XP_015654825.1">
    <property type="nucleotide sequence ID" value="XM_015806461.1"/>
</dbReference>
<dbReference type="GO" id="GO:0042797">
    <property type="term" value="P:tRNA transcription by RNA polymerase III"/>
    <property type="evidence" value="ECO:0007669"/>
    <property type="project" value="TreeGrafter"/>
</dbReference>